<feature type="region of interest" description="Disordered" evidence="1">
    <location>
        <begin position="1"/>
        <end position="68"/>
    </location>
</feature>
<feature type="compositionally biased region" description="Basic and acidic residues" evidence="1">
    <location>
        <begin position="48"/>
        <end position="67"/>
    </location>
</feature>
<protein>
    <submittedName>
        <fullName evidence="2">Uncharacterized protein</fullName>
    </submittedName>
</protein>
<dbReference type="EMBL" id="JAWHQM010000028">
    <property type="protein sequence ID" value="KAK5632937.1"/>
    <property type="molecule type" value="Genomic_DNA"/>
</dbReference>
<sequence>MRMRTTADDGGLSGSQGRSGPGCGRGREQGFPLSVERRAGETALVGRADCEGEAGRQKTALRSDAKRPWSTIRASHRFVQGRGHLCLHARADQSSSIRQSRRPET</sequence>
<name>A0AAN7UPR5_9PEZI</name>
<evidence type="ECO:0000313" key="3">
    <source>
        <dbReference type="Proteomes" id="UP001305414"/>
    </source>
</evidence>
<keyword evidence="3" id="KW-1185">Reference proteome</keyword>
<organism evidence="2 3">
    <name type="scientific">Xylaria bambusicola</name>
    <dbReference type="NCBI Taxonomy" id="326684"/>
    <lineage>
        <taxon>Eukaryota</taxon>
        <taxon>Fungi</taxon>
        <taxon>Dikarya</taxon>
        <taxon>Ascomycota</taxon>
        <taxon>Pezizomycotina</taxon>
        <taxon>Sordariomycetes</taxon>
        <taxon>Xylariomycetidae</taxon>
        <taxon>Xylariales</taxon>
        <taxon>Xylariaceae</taxon>
        <taxon>Xylaria</taxon>
    </lineage>
</organism>
<comment type="caution">
    <text evidence="2">The sequence shown here is derived from an EMBL/GenBank/DDBJ whole genome shotgun (WGS) entry which is preliminary data.</text>
</comment>
<proteinExistence type="predicted"/>
<gene>
    <name evidence="2" type="ORF">RRF57_008651</name>
</gene>
<evidence type="ECO:0000256" key="1">
    <source>
        <dbReference type="SAM" id="MobiDB-lite"/>
    </source>
</evidence>
<accession>A0AAN7UPR5</accession>
<dbReference type="Proteomes" id="UP001305414">
    <property type="component" value="Unassembled WGS sequence"/>
</dbReference>
<dbReference type="AlphaFoldDB" id="A0AAN7UPR5"/>
<reference evidence="2 3" key="1">
    <citation type="submission" date="2023-10" db="EMBL/GenBank/DDBJ databases">
        <title>Draft genome sequence of Xylaria bambusicola isolate GMP-LS, the root and basal stem rot pathogen of sugarcane in Indonesia.</title>
        <authorList>
            <person name="Selvaraj P."/>
            <person name="Muralishankar V."/>
            <person name="Muruganantham S."/>
            <person name="Sp S."/>
            <person name="Haryani S."/>
            <person name="Lau K.J.X."/>
            <person name="Naqvi N.I."/>
        </authorList>
    </citation>
    <scope>NUCLEOTIDE SEQUENCE [LARGE SCALE GENOMIC DNA]</scope>
    <source>
        <strain evidence="2">GMP-LS</strain>
    </source>
</reference>
<feature type="compositionally biased region" description="Gly residues" evidence="1">
    <location>
        <begin position="11"/>
        <end position="24"/>
    </location>
</feature>
<evidence type="ECO:0000313" key="2">
    <source>
        <dbReference type="EMBL" id="KAK5632937.1"/>
    </source>
</evidence>